<evidence type="ECO:0008006" key="7">
    <source>
        <dbReference type="Google" id="ProtNLM"/>
    </source>
</evidence>
<evidence type="ECO:0000259" key="3">
    <source>
        <dbReference type="Pfam" id="PF01887"/>
    </source>
</evidence>
<dbReference type="Gene3D" id="2.40.30.90">
    <property type="entry name" value="Bacterial fluorinating enzyme like"/>
    <property type="match status" value="1"/>
</dbReference>
<evidence type="ECO:0000256" key="1">
    <source>
        <dbReference type="ARBA" id="ARBA00022691"/>
    </source>
</evidence>
<evidence type="ECO:0000256" key="2">
    <source>
        <dbReference type="ARBA" id="ARBA00024035"/>
    </source>
</evidence>
<dbReference type="InterPro" id="IPR046469">
    <property type="entry name" value="SAM_HAT_N"/>
</dbReference>
<dbReference type="InterPro" id="IPR023228">
    <property type="entry name" value="SAM_OH_AdoTrfase_N_sf"/>
</dbReference>
<keyword evidence="1" id="KW-0949">S-adenosyl-L-methionine</keyword>
<dbReference type="PIRSF" id="PIRSF006779">
    <property type="entry name" value="UCP006779"/>
    <property type="match status" value="1"/>
</dbReference>
<sequence>MKIITLTTDFGLRDYSVGAVKGAIYSKCPDARIVDISHLVSPFDIFQTAYILKNAYKHFPKGSIHVIGVDAERNPEKRHLLMLLNGHYFIGADNGIFNLLAEENEPIQLFEVATDIPITLFPTLNIFPSVVEKVYKGLSPEQIGVPTDKYLRATHFNPEVSSDGAFIYGVIIYIDHYGNAVSNISRSLFERIQQNRKFEVIFKMFSFRKIYNQYSDIINFNCPPESRATPDGEGMLLFNDLNYLQFSIYKSDRRSVGGASSLFGMDYYDRVSVHFL</sequence>
<evidence type="ECO:0000259" key="4">
    <source>
        <dbReference type="Pfam" id="PF20257"/>
    </source>
</evidence>
<gene>
    <name evidence="5" type="ORF">CGC53_10950</name>
</gene>
<evidence type="ECO:0000313" key="5">
    <source>
        <dbReference type="EMBL" id="ATA82823.1"/>
    </source>
</evidence>
<dbReference type="InterPro" id="IPR046470">
    <property type="entry name" value="SAM_HAT_C"/>
</dbReference>
<dbReference type="InterPro" id="IPR002747">
    <property type="entry name" value="SAM_OH_AdoTrfase"/>
</dbReference>
<protein>
    <recommendedName>
        <fullName evidence="7">S-adenosyl-l-methionine hydroxide adenosyltransferase</fullName>
    </recommendedName>
</protein>
<dbReference type="Proteomes" id="UP000217276">
    <property type="component" value="Chromosome"/>
</dbReference>
<reference evidence="6" key="1">
    <citation type="submission" date="2017-06" db="EMBL/GenBank/DDBJ databases">
        <title>Capnocytophaga spp. assemblies.</title>
        <authorList>
            <person name="Gulvik C.A."/>
        </authorList>
    </citation>
    <scope>NUCLEOTIDE SEQUENCE [LARGE SCALE GENOMIC DNA]</scope>
    <source>
        <strain evidence="6">H6253</strain>
    </source>
</reference>
<accession>A0A250FCE8</accession>
<dbReference type="Pfam" id="PF01887">
    <property type="entry name" value="SAM_HAT_N"/>
    <property type="match status" value="1"/>
</dbReference>
<dbReference type="PANTHER" id="PTHR35092:SF1">
    <property type="entry name" value="CHLORINASE MJ1651"/>
    <property type="match status" value="1"/>
</dbReference>
<dbReference type="KEGG" id="clk:CGC53_10950"/>
<feature type="domain" description="S-adenosyl-l-methionine hydroxide adenosyltransferase N-terminal" evidence="3">
    <location>
        <begin position="4"/>
        <end position="144"/>
    </location>
</feature>
<dbReference type="InterPro" id="IPR023227">
    <property type="entry name" value="SAM_OH_AdoTrfase_C_sf"/>
</dbReference>
<dbReference type="RefSeq" id="WP_095914789.1">
    <property type="nucleotide sequence ID" value="NZ_CP022384.1"/>
</dbReference>
<dbReference type="Gene3D" id="3.40.50.10790">
    <property type="entry name" value="S-adenosyl-l-methionine hydroxide adenosyltransferase, N-terminal"/>
    <property type="match status" value="1"/>
</dbReference>
<dbReference type="SUPFAM" id="SSF101852">
    <property type="entry name" value="Bacterial fluorinating enzyme, C-terminal domain"/>
    <property type="match status" value="1"/>
</dbReference>
<comment type="similarity">
    <text evidence="2">Belongs to the SAM hydrolase / SAM-dependent halogenase family.</text>
</comment>
<proteinExistence type="inferred from homology"/>
<dbReference type="AlphaFoldDB" id="A0A250FCE8"/>
<feature type="domain" description="S-adenosyl-l-methionine hydroxide adenosyltransferase C-terminal" evidence="4">
    <location>
        <begin position="169"/>
        <end position="271"/>
    </location>
</feature>
<organism evidence="5 6">
    <name type="scientific">Capnocytophaga leadbetteri</name>
    <dbReference type="NCBI Taxonomy" id="327575"/>
    <lineage>
        <taxon>Bacteria</taxon>
        <taxon>Pseudomonadati</taxon>
        <taxon>Bacteroidota</taxon>
        <taxon>Flavobacteriia</taxon>
        <taxon>Flavobacteriales</taxon>
        <taxon>Flavobacteriaceae</taxon>
        <taxon>Capnocytophaga</taxon>
    </lineage>
</organism>
<name>A0A250FCE8_9FLAO</name>
<keyword evidence="6" id="KW-1185">Reference proteome</keyword>
<dbReference type="EMBL" id="CP022384">
    <property type="protein sequence ID" value="ATA82823.1"/>
    <property type="molecule type" value="Genomic_DNA"/>
</dbReference>
<dbReference type="Pfam" id="PF20257">
    <property type="entry name" value="SAM_HAT_C"/>
    <property type="match status" value="1"/>
</dbReference>
<dbReference type="SUPFAM" id="SSF102522">
    <property type="entry name" value="Bacterial fluorinating enzyme, N-terminal domain"/>
    <property type="match status" value="1"/>
</dbReference>
<evidence type="ECO:0000313" key="6">
    <source>
        <dbReference type="Proteomes" id="UP000217276"/>
    </source>
</evidence>
<dbReference type="PANTHER" id="PTHR35092">
    <property type="entry name" value="CHLORINASE MJ1651"/>
    <property type="match status" value="1"/>
</dbReference>